<dbReference type="PROSITE" id="PS00678">
    <property type="entry name" value="WD_REPEATS_1"/>
    <property type="match status" value="2"/>
</dbReference>
<evidence type="ECO:0000313" key="8">
    <source>
        <dbReference type="Proteomes" id="UP000240830"/>
    </source>
</evidence>
<keyword evidence="5" id="KW-0175">Coiled coil</keyword>
<dbReference type="STRING" id="1246581.A0A2H9TMA4"/>
<comment type="caution">
    <text evidence="7">The sequence shown here is derived from an EMBL/GenBank/DDBJ whole genome shotgun (WGS) entry which is preliminary data.</text>
</comment>
<dbReference type="SMART" id="SM00320">
    <property type="entry name" value="WD40"/>
    <property type="match status" value="5"/>
</dbReference>
<evidence type="ECO:0000256" key="3">
    <source>
        <dbReference type="ARBA" id="ARBA00022737"/>
    </source>
</evidence>
<sequence>MKKFEELDRIQDAGKPLNDTQLHQVFVQTSSFTVKSVQWGDGYELDVAEDELVESAEEAELSDDEPDRMPTTKRRGVGSLPLVKDKSLKSPRSPSGTMVLNLPDPLSRSWALIIDSNPQSFGEKLTLNLPTNLCNSPDLRILESTDWLGVVMDPPFSEENTPKGSFATLSLPGVMTGGFLFIWIETEYLADLVDVVTAWGFNYVENAVWIGKTINNRIHTRSGPVFGCSHSTLMIFRKPASSNQRRPKLSLQFIEELLPDAYKSTWIRKGAAASTPERFEMTEEQYADIMSRAKFEIEDAKESLKLAKTEVDTMEEDLARFNLEGYSDEEDLDEEDLLQAMSNVDDAALGEDEYLKPEEESEVDEEDLDDLNIRPTDNILLACRTEDDISCLEVYVYEEEDDNLYVHHDIMLPSFPLCTEWIGTSLDGSAGGNFAAVGTFEPEIEVWNLDVLEVPYPTLVLGQTEKGKSKKGKKSKKATTTNAEMHTDAVMTLSWNRLHTSFLLSGSADTTVKLWDLSQAKALRSLEHHSGKVLLSKASIFASAGYDHKVVSLDCRMPSDALTWNLHADPECLRWNPHQPHCFAVSDESGRVTYYDTRAGSNSDPLFILAAHPKPVTAIDWNPSLPDCLLTVSADKTVKLWNTRGQVACVASRDVGVGKVFCGAFCFDAPNLVSLAGSNGVLTVVNLLKDKAVVQGFQTQSQ</sequence>
<evidence type="ECO:0000256" key="2">
    <source>
        <dbReference type="ARBA" id="ARBA00022574"/>
    </source>
</evidence>
<dbReference type="GO" id="GO:0005634">
    <property type="term" value="C:nucleus"/>
    <property type="evidence" value="ECO:0007669"/>
    <property type="project" value="TreeGrafter"/>
</dbReference>
<evidence type="ECO:0000256" key="1">
    <source>
        <dbReference type="ARBA" id="ARBA00022553"/>
    </source>
</evidence>
<dbReference type="InterPro" id="IPR044285">
    <property type="entry name" value="PWP1"/>
</dbReference>
<dbReference type="GO" id="GO:0006364">
    <property type="term" value="P:rRNA processing"/>
    <property type="evidence" value="ECO:0007669"/>
    <property type="project" value="InterPro"/>
</dbReference>
<organism evidence="7 8">
    <name type="scientific">Paramicrosporidium saccamoebae</name>
    <dbReference type="NCBI Taxonomy" id="1246581"/>
    <lineage>
        <taxon>Eukaryota</taxon>
        <taxon>Fungi</taxon>
        <taxon>Fungi incertae sedis</taxon>
        <taxon>Cryptomycota</taxon>
        <taxon>Cryptomycota incertae sedis</taxon>
        <taxon>Paramicrosporidium</taxon>
    </lineage>
</organism>
<evidence type="ECO:0000256" key="5">
    <source>
        <dbReference type="SAM" id="Coils"/>
    </source>
</evidence>
<accession>A0A2H9TMA4</accession>
<dbReference type="PROSITE" id="PS50294">
    <property type="entry name" value="WD_REPEATS_REGION"/>
    <property type="match status" value="2"/>
</dbReference>
<feature type="region of interest" description="Disordered" evidence="6">
    <location>
        <begin position="53"/>
        <end position="97"/>
    </location>
</feature>
<feature type="coiled-coil region" evidence="5">
    <location>
        <begin position="290"/>
        <end position="324"/>
    </location>
</feature>
<dbReference type="Pfam" id="PF00400">
    <property type="entry name" value="WD40"/>
    <property type="match status" value="2"/>
</dbReference>
<dbReference type="InterPro" id="IPR015943">
    <property type="entry name" value="WD40/YVTN_repeat-like_dom_sf"/>
</dbReference>
<keyword evidence="1" id="KW-0597">Phosphoprotein</keyword>
<dbReference type="InterPro" id="IPR019775">
    <property type="entry name" value="WD40_repeat_CS"/>
</dbReference>
<dbReference type="SUPFAM" id="SSF50978">
    <property type="entry name" value="WD40 repeat-like"/>
    <property type="match status" value="1"/>
</dbReference>
<dbReference type="OrthoDB" id="270624at2759"/>
<keyword evidence="8" id="KW-1185">Reference proteome</keyword>
<gene>
    <name evidence="7" type="ORF">PSACC_01375</name>
</gene>
<dbReference type="EMBL" id="MTSL01000101">
    <property type="protein sequence ID" value="PJF18852.1"/>
    <property type="molecule type" value="Genomic_DNA"/>
</dbReference>
<dbReference type="PANTHER" id="PTHR14091">
    <property type="entry name" value="PERIODIC TRYPTOPHAN PROTEIN 1"/>
    <property type="match status" value="1"/>
</dbReference>
<dbReference type="InterPro" id="IPR001680">
    <property type="entry name" value="WD40_rpt"/>
</dbReference>
<dbReference type="PANTHER" id="PTHR14091:SF0">
    <property type="entry name" value="PERIODIC TRYPTOPHAN PROTEIN 1 HOMOLOG"/>
    <property type="match status" value="1"/>
</dbReference>
<proteinExistence type="predicted"/>
<reference evidence="7 8" key="1">
    <citation type="submission" date="2016-10" db="EMBL/GenBank/DDBJ databases">
        <title>The genome of Paramicrosporidium saccamoebae is the missing link in understanding Cryptomycota and Microsporidia evolution.</title>
        <authorList>
            <person name="Quandt C.A."/>
            <person name="Beaudet D."/>
            <person name="Corsaro D."/>
            <person name="Michel R."/>
            <person name="Corradi N."/>
            <person name="James T."/>
        </authorList>
    </citation>
    <scope>NUCLEOTIDE SEQUENCE [LARGE SCALE GENOMIC DNA]</scope>
    <source>
        <strain evidence="7 8">KSL3</strain>
    </source>
</reference>
<dbReference type="InterPro" id="IPR036322">
    <property type="entry name" value="WD40_repeat_dom_sf"/>
</dbReference>
<feature type="repeat" description="WD" evidence="4">
    <location>
        <begin position="483"/>
        <end position="525"/>
    </location>
</feature>
<keyword evidence="2 4" id="KW-0853">WD repeat</keyword>
<dbReference type="PROSITE" id="PS50082">
    <property type="entry name" value="WD_REPEATS_2"/>
    <property type="match status" value="2"/>
</dbReference>
<dbReference type="Proteomes" id="UP000240830">
    <property type="component" value="Unassembled WGS sequence"/>
</dbReference>
<keyword evidence="3" id="KW-0677">Repeat</keyword>
<evidence type="ECO:0000256" key="6">
    <source>
        <dbReference type="SAM" id="MobiDB-lite"/>
    </source>
</evidence>
<feature type="compositionally biased region" description="Acidic residues" evidence="6">
    <location>
        <begin position="53"/>
        <end position="66"/>
    </location>
</feature>
<protein>
    <submittedName>
        <fullName evidence="7">Uncharacterized protein</fullName>
    </submittedName>
</protein>
<feature type="repeat" description="WD" evidence="4">
    <location>
        <begin position="609"/>
        <end position="644"/>
    </location>
</feature>
<evidence type="ECO:0000313" key="7">
    <source>
        <dbReference type="EMBL" id="PJF18852.1"/>
    </source>
</evidence>
<dbReference type="Gene3D" id="2.130.10.10">
    <property type="entry name" value="YVTN repeat-like/Quinoprotein amine dehydrogenase"/>
    <property type="match status" value="2"/>
</dbReference>
<name>A0A2H9TMA4_9FUNG</name>
<evidence type="ECO:0000256" key="4">
    <source>
        <dbReference type="PROSITE-ProRule" id="PRU00221"/>
    </source>
</evidence>
<dbReference type="AlphaFoldDB" id="A0A2H9TMA4"/>